<dbReference type="InterPro" id="IPR036116">
    <property type="entry name" value="FN3_sf"/>
</dbReference>
<feature type="region of interest" description="Disordered" evidence="1">
    <location>
        <begin position="312"/>
        <end position="350"/>
    </location>
</feature>
<dbReference type="PATRIC" id="fig|1318628.3.peg.2532"/>
<evidence type="ECO:0008006" key="4">
    <source>
        <dbReference type="Google" id="ProtNLM"/>
    </source>
</evidence>
<comment type="caution">
    <text evidence="2">The sequence shown here is derived from an EMBL/GenBank/DDBJ whole genome shotgun (WGS) entry which is preliminary data.</text>
</comment>
<organism evidence="2 3">
    <name type="scientific">Marinobacter lipolyticus SM19</name>
    <dbReference type="NCBI Taxonomy" id="1318628"/>
    <lineage>
        <taxon>Bacteria</taxon>
        <taxon>Pseudomonadati</taxon>
        <taxon>Pseudomonadota</taxon>
        <taxon>Gammaproteobacteria</taxon>
        <taxon>Pseudomonadales</taxon>
        <taxon>Marinobacteraceae</taxon>
        <taxon>Marinobacter</taxon>
    </lineage>
</organism>
<dbReference type="EMBL" id="ASAD01000014">
    <property type="protein sequence ID" value="EON91568.1"/>
    <property type="molecule type" value="Genomic_DNA"/>
</dbReference>
<sequence>MVPAVVLLAGCGSGGSGSDSEAAAQSQANGNTGEPVVKVAGAAVKGIIQQGMVTANRLIADKDGTYSLDRLAAKTVRTAEDGSYELQLRGKADGWALVELRTDQQTRMVCDVLPGCDQAGGGTIVFGQTLSLDSEFSLRGAGDLISETVYLTPLTHLAVAVAERNLQGLSPDALAGAYTTVENWFGLSAGALHLSPPDLTQLDQLNDVSADALQVAIANAAFLALVNDNPQWSTISHVLSDMTTQIADTGQIQITGDGESLALSDLVAASALQASELQLVVDSSIISQKLAVVENRNVQRFKTIAGVYDESDTSLADSGETTSGSDGAIDGGDGSGTDTSGDTTDSGSTGTAIPADAALLSWTAPLTRENGDSLSMGEIAGYEVVYGTSADAMDQSLAIGDASVDELLVDQLSEGTWYFAMRTLDTDGNRSQLSEVVYKQI</sequence>
<proteinExistence type="predicted"/>
<dbReference type="Proteomes" id="UP000016540">
    <property type="component" value="Unassembled WGS sequence"/>
</dbReference>
<feature type="compositionally biased region" description="Low complexity" evidence="1">
    <location>
        <begin position="336"/>
        <end position="350"/>
    </location>
</feature>
<keyword evidence="3" id="KW-1185">Reference proteome</keyword>
<evidence type="ECO:0000256" key="1">
    <source>
        <dbReference type="SAM" id="MobiDB-lite"/>
    </source>
</evidence>
<evidence type="ECO:0000313" key="3">
    <source>
        <dbReference type="Proteomes" id="UP000016540"/>
    </source>
</evidence>
<dbReference type="InterPro" id="IPR013783">
    <property type="entry name" value="Ig-like_fold"/>
</dbReference>
<gene>
    <name evidence="2" type="ORF">MARLIPOL_12689</name>
</gene>
<dbReference type="InterPro" id="IPR003961">
    <property type="entry name" value="FN3_dom"/>
</dbReference>
<dbReference type="SUPFAM" id="SSF49265">
    <property type="entry name" value="Fibronectin type III"/>
    <property type="match status" value="1"/>
</dbReference>
<dbReference type="STRING" id="1318628.MARLIPOL_12689"/>
<accession>R8AYZ0</accession>
<dbReference type="AlphaFoldDB" id="R8AYZ0"/>
<reference evidence="2 3" key="1">
    <citation type="journal article" date="2013" name="Genome Announc.">
        <title>Draft Genome Sequence of the Moderately Halophilic Bacterium Marinobacter lipolyticus Strain SM19.</title>
        <authorList>
            <person name="Papke R.T."/>
            <person name="de la Haba R.R."/>
            <person name="Infante-Dominguez C."/>
            <person name="Perez D."/>
            <person name="Sanchez-Porro C."/>
            <person name="Lapierre P."/>
            <person name="Ventosa A."/>
        </authorList>
    </citation>
    <scope>NUCLEOTIDE SEQUENCE [LARGE SCALE GENOMIC DNA]</scope>
    <source>
        <strain evidence="2 3">SM19</strain>
    </source>
</reference>
<protein>
    <recommendedName>
        <fullName evidence="4">Fibronectin type-III domain-containing protein</fullName>
    </recommendedName>
</protein>
<evidence type="ECO:0000313" key="2">
    <source>
        <dbReference type="EMBL" id="EON91568.1"/>
    </source>
</evidence>
<dbReference type="HOGENOM" id="CLU_620820_0_0_6"/>
<dbReference type="eggNOG" id="COG2063">
    <property type="taxonomic scope" value="Bacteria"/>
</dbReference>
<name>R8AYZ0_9GAMM</name>
<dbReference type="CDD" id="cd00063">
    <property type="entry name" value="FN3"/>
    <property type="match status" value="1"/>
</dbReference>
<dbReference type="Gene3D" id="2.60.40.10">
    <property type="entry name" value="Immunoglobulins"/>
    <property type="match status" value="1"/>
</dbReference>